<feature type="compositionally biased region" description="Basic and acidic residues" evidence="1">
    <location>
        <begin position="527"/>
        <end position="537"/>
    </location>
</feature>
<name>F9WI76_TRYCI</name>
<feature type="region of interest" description="Disordered" evidence="1">
    <location>
        <begin position="149"/>
        <end position="168"/>
    </location>
</feature>
<evidence type="ECO:0000313" key="3">
    <source>
        <dbReference type="Proteomes" id="UP000000702"/>
    </source>
</evidence>
<protein>
    <submittedName>
        <fullName evidence="2">WGS project CAEQ00000000 data, annotated contig 740</fullName>
    </submittedName>
</protein>
<dbReference type="AlphaFoldDB" id="F9WI76"/>
<feature type="region of interest" description="Disordered" evidence="1">
    <location>
        <begin position="220"/>
        <end position="291"/>
    </location>
</feature>
<evidence type="ECO:0000256" key="1">
    <source>
        <dbReference type="SAM" id="MobiDB-lite"/>
    </source>
</evidence>
<dbReference type="VEuPathDB" id="TriTrypDB:TcIL3000_0_18830"/>
<accession>F9WI76</accession>
<feature type="compositionally biased region" description="Polar residues" evidence="1">
    <location>
        <begin position="228"/>
        <end position="238"/>
    </location>
</feature>
<dbReference type="Proteomes" id="UP000000702">
    <property type="component" value="Unassembled WGS sequence"/>
</dbReference>
<proteinExistence type="predicted"/>
<feature type="compositionally biased region" description="Basic and acidic residues" evidence="1">
    <location>
        <begin position="320"/>
        <end position="341"/>
    </location>
</feature>
<comment type="caution">
    <text evidence="2">The sequence shown here is derived from an EMBL/GenBank/DDBJ whole genome shotgun (WGS) entry which is preliminary data.</text>
</comment>
<reference evidence="3" key="1">
    <citation type="submission" date="2011-07" db="EMBL/GenBank/DDBJ databases">
        <title>Divergent evolution of antigenic variation in African trypanosomes.</title>
        <authorList>
            <person name="Jackson A.P."/>
            <person name="Berry A."/>
            <person name="Allison H.C."/>
            <person name="Burton P."/>
            <person name="Anderson J."/>
            <person name="Aslett M."/>
            <person name="Brown R."/>
            <person name="Corton N."/>
            <person name="Harris D."/>
            <person name="Hauser H."/>
            <person name="Gamble J."/>
            <person name="Gilderthorp R."/>
            <person name="McQuillan J."/>
            <person name="Quail M.A."/>
            <person name="Sanders M."/>
            <person name="Van Tonder A."/>
            <person name="Ginger M.L."/>
            <person name="Donelson J.E."/>
            <person name="Field M.C."/>
            <person name="Barry J.D."/>
            <person name="Berriman M."/>
            <person name="Hertz-Fowler C."/>
        </authorList>
    </citation>
    <scope>NUCLEOTIDE SEQUENCE [LARGE SCALE GENOMIC DNA]</scope>
    <source>
        <strain evidence="3">IL3000</strain>
    </source>
</reference>
<feature type="region of interest" description="Disordered" evidence="1">
    <location>
        <begin position="314"/>
        <end position="341"/>
    </location>
</feature>
<feature type="compositionally biased region" description="Polar residues" evidence="1">
    <location>
        <begin position="246"/>
        <end position="257"/>
    </location>
</feature>
<reference evidence="2 3" key="2">
    <citation type="journal article" date="2012" name="Proc. Natl. Acad. Sci. U.S.A.">
        <title>Antigenic diversity is generated by distinct evolutionary mechanisms in African trypanosome species.</title>
        <authorList>
            <person name="Jackson A.P."/>
            <person name="Berry A."/>
            <person name="Aslett M."/>
            <person name="Allison H.C."/>
            <person name="Burton P."/>
            <person name="Vavrova-Anderson J."/>
            <person name="Brown R."/>
            <person name="Browne H."/>
            <person name="Corton N."/>
            <person name="Hauser H."/>
            <person name="Gamble J."/>
            <person name="Gilderthorp R."/>
            <person name="Marcello L."/>
            <person name="McQuillan J."/>
            <person name="Otto T.D."/>
            <person name="Quail M.A."/>
            <person name="Sanders M.J."/>
            <person name="van Tonder A."/>
            <person name="Ginger M.L."/>
            <person name="Field M.C."/>
            <person name="Barry J.D."/>
            <person name="Hertz-Fowler C."/>
            <person name="Berriman M."/>
        </authorList>
    </citation>
    <scope>NUCLEOTIDE SEQUENCE [LARGE SCALE GENOMIC DNA]</scope>
    <source>
        <strain evidence="2 3">IL3000</strain>
    </source>
</reference>
<dbReference type="OMA" id="TFYLWER"/>
<evidence type="ECO:0000313" key="2">
    <source>
        <dbReference type="EMBL" id="CCD17021.1"/>
    </source>
</evidence>
<feature type="compositionally biased region" description="Basic residues" evidence="1">
    <location>
        <begin position="747"/>
        <end position="760"/>
    </location>
</feature>
<feature type="compositionally biased region" description="Acidic residues" evidence="1">
    <location>
        <begin position="273"/>
        <end position="285"/>
    </location>
</feature>
<feature type="region of interest" description="Disordered" evidence="1">
    <location>
        <begin position="670"/>
        <end position="760"/>
    </location>
</feature>
<feature type="region of interest" description="Disordered" evidence="1">
    <location>
        <begin position="487"/>
        <end position="556"/>
    </location>
</feature>
<organism evidence="2 3">
    <name type="scientific">Trypanosoma congolense (strain IL3000)</name>
    <dbReference type="NCBI Taxonomy" id="1068625"/>
    <lineage>
        <taxon>Eukaryota</taxon>
        <taxon>Discoba</taxon>
        <taxon>Euglenozoa</taxon>
        <taxon>Kinetoplastea</taxon>
        <taxon>Metakinetoplastina</taxon>
        <taxon>Trypanosomatida</taxon>
        <taxon>Trypanosomatidae</taxon>
        <taxon>Trypanosoma</taxon>
        <taxon>Nannomonas</taxon>
    </lineage>
</organism>
<gene>
    <name evidence="2" type="ORF">TCIL3000_0_18830</name>
</gene>
<feature type="compositionally biased region" description="Polar residues" evidence="1">
    <location>
        <begin position="516"/>
        <end position="526"/>
    </location>
</feature>
<sequence>MQSIDLSPLGAYCSSDVTVRDAVVSAATFYLWERLYGTTEKSSTRGKIKLYLSQHKQLGPHVNLNEPILTSYSSEGVSSLPCMQTPLDVAPFQHDAVSVSVQHGKDEKNFHNGSRLTGSEMAPVLREMPCITGSAADSSRFNVRTENYAPFVGTPHTNSGERRKQGRNTEVFREYQSSLPLRSSQPLCRPPAVTSRLVVSSSAARTEQNPALGNIVMSARKSHRTAVSKESTLSQSGSAKERKTDSPNMLSKTFTPHNNRRSSEVSKILSLTDSDDDSETSDDETCVGNPCGVDDNFLQIKEKDTAQLLDSSILGECPEGPEKMFDSLGKEENRQRHEEHASLPALPSTDSQEINFHHAVEAFPIFMDDRHDVFTPEENCLPTDTGTMFDSSSDPLPYIVEGEGPDNEVGEPKKVRQYQTPWFCVSNTSEGAAGGKVPDNDQVGGDEKKIVSPTCDPDGAKTAVLLHSQPATPTAVITSTPCCASPLLSSDRKSTNPPELATQETGSPQRDKQQEKASSNPSPTQHQTDRDSQKEVRWGNGGIYSDDSVMPAFSSDESVSEKLLSFAEPTKEAGSGPETSDLPACFVEGSHTIVPPARGEALSGNYEWAKEVDSALEEQRRRCGFDLLPSNACYLSPPKAGEFELPRPLRSRTPVCGQVGNHEYRMKLGISNPLGEGDTRVNNSLPSRIPGAPLSRAAPLHNSGRKRQTGPGRSAGATGTKAVRRPAPLSPSSAESFPLPREVSTTLHHKQGGKKRVREN</sequence>
<dbReference type="EMBL" id="CAEQ01002537">
    <property type="protein sequence ID" value="CCD17021.1"/>
    <property type="molecule type" value="Genomic_DNA"/>
</dbReference>
<keyword evidence="3" id="KW-1185">Reference proteome</keyword>